<organism evidence="9 10">
    <name type="scientific">Callosobruchus maculatus</name>
    <name type="common">Southern cowpea weevil</name>
    <name type="synonym">Pulse bruchid</name>
    <dbReference type="NCBI Taxonomy" id="64391"/>
    <lineage>
        <taxon>Eukaryota</taxon>
        <taxon>Metazoa</taxon>
        <taxon>Ecdysozoa</taxon>
        <taxon>Arthropoda</taxon>
        <taxon>Hexapoda</taxon>
        <taxon>Insecta</taxon>
        <taxon>Pterygota</taxon>
        <taxon>Neoptera</taxon>
        <taxon>Endopterygota</taxon>
        <taxon>Coleoptera</taxon>
        <taxon>Polyphaga</taxon>
        <taxon>Cucujiformia</taxon>
        <taxon>Chrysomeloidea</taxon>
        <taxon>Chrysomelidae</taxon>
        <taxon>Bruchinae</taxon>
        <taxon>Bruchini</taxon>
        <taxon>Callosobruchus</taxon>
    </lineage>
</organism>
<dbReference type="PANTHER" id="PTHR18901:SF38">
    <property type="entry name" value="PSEUDOURIDINE-5'-PHOSPHATASE"/>
    <property type="match status" value="1"/>
</dbReference>
<dbReference type="InterPro" id="IPR041492">
    <property type="entry name" value="HAD_2"/>
</dbReference>
<dbReference type="EC" id="3.1.3.96" evidence="7"/>
<keyword evidence="5" id="KW-0460">Magnesium</keyword>
<evidence type="ECO:0000256" key="4">
    <source>
        <dbReference type="ARBA" id="ARBA00022801"/>
    </source>
</evidence>
<dbReference type="InterPro" id="IPR023198">
    <property type="entry name" value="PGP-like_dom2"/>
</dbReference>
<dbReference type="EMBL" id="CAACVG010008335">
    <property type="protein sequence ID" value="VEN49378.1"/>
    <property type="molecule type" value="Genomic_DNA"/>
</dbReference>
<accession>A0A653CN78</accession>
<dbReference type="InterPro" id="IPR023214">
    <property type="entry name" value="HAD_sf"/>
</dbReference>
<keyword evidence="4" id="KW-0378">Hydrolase</keyword>
<evidence type="ECO:0000313" key="10">
    <source>
        <dbReference type="Proteomes" id="UP000410492"/>
    </source>
</evidence>
<evidence type="ECO:0000256" key="5">
    <source>
        <dbReference type="ARBA" id="ARBA00022842"/>
    </source>
</evidence>
<evidence type="ECO:0000256" key="6">
    <source>
        <dbReference type="ARBA" id="ARBA00052504"/>
    </source>
</evidence>
<dbReference type="SFLD" id="SFLDG01135">
    <property type="entry name" value="C1.5.6:_HAD__Beta-PGM__Phospha"/>
    <property type="match status" value="1"/>
</dbReference>
<gene>
    <name evidence="9" type="ORF">CALMAC_LOCUS10511</name>
</gene>
<dbReference type="AlphaFoldDB" id="A0A653CN78"/>
<comment type="similarity">
    <text evidence="2">Belongs to the HAD-like hydrolase superfamily. CbbY/CbbZ/Gph/YieH family.</text>
</comment>
<dbReference type="OrthoDB" id="40579at2759"/>
<dbReference type="SFLD" id="SFLDG01129">
    <property type="entry name" value="C1.5:_HAD__Beta-PGM__Phosphata"/>
    <property type="match status" value="1"/>
</dbReference>
<dbReference type="Proteomes" id="UP000410492">
    <property type="component" value="Unassembled WGS sequence"/>
</dbReference>
<evidence type="ECO:0000313" key="9">
    <source>
        <dbReference type="EMBL" id="VEN49378.1"/>
    </source>
</evidence>
<dbReference type="SUPFAM" id="SSF56784">
    <property type="entry name" value="HAD-like"/>
    <property type="match status" value="1"/>
</dbReference>
<evidence type="ECO:0000256" key="2">
    <source>
        <dbReference type="ARBA" id="ARBA00006171"/>
    </source>
</evidence>
<keyword evidence="3" id="KW-0479">Metal-binding</keyword>
<dbReference type="GO" id="GO:1990738">
    <property type="term" value="F:pseudouridine 5'-phosphatase activity"/>
    <property type="evidence" value="ECO:0007669"/>
    <property type="project" value="UniProtKB-EC"/>
</dbReference>
<comment type="cofactor">
    <cofactor evidence="1">
        <name>Mg(2+)</name>
        <dbReference type="ChEBI" id="CHEBI:18420"/>
    </cofactor>
</comment>
<dbReference type="Gene3D" id="1.10.150.240">
    <property type="entry name" value="Putative phosphatase, domain 2"/>
    <property type="match status" value="1"/>
</dbReference>
<evidence type="ECO:0000256" key="8">
    <source>
        <dbReference type="ARBA" id="ARBA00083904"/>
    </source>
</evidence>
<dbReference type="PANTHER" id="PTHR18901">
    <property type="entry name" value="2-DEOXYGLUCOSE-6-PHOSPHATE PHOSPHATASE 2"/>
    <property type="match status" value="1"/>
</dbReference>
<sequence length="238" mass="26523">MTSIKKLKPVTHVIFDLDGLILDTETIYTDVANLVLGRYGKSLDLETKLRMMGSRGLDMAKRLVELYQLPLTPDGYYEEVKKEYQTRMPNCQLLPGAVKLIKHLHSYKIPIAIATSSSDLTYELKTRKHQELLSNFHHVVCGGSDPEVKHGKPAPDIFLVCASRFEDKPKPGDCLVFEDAPNGIESALAAGMQTIMVPSVETPKEIREKAHVVIDSLDQAPLELFGLPAMEKCSCKSR</sequence>
<protein>
    <recommendedName>
        <fullName evidence="7">pseudouridine 5'-phosphatase</fullName>
        <ecNumber evidence="7">3.1.3.96</ecNumber>
    </recommendedName>
    <alternativeName>
        <fullName evidence="8">Pseudouridine-5'-monophosphatase</fullName>
    </alternativeName>
</protein>
<reference evidence="9 10" key="1">
    <citation type="submission" date="2019-01" db="EMBL/GenBank/DDBJ databases">
        <authorList>
            <person name="Sayadi A."/>
        </authorList>
    </citation>
    <scope>NUCLEOTIDE SEQUENCE [LARGE SCALE GENOMIC DNA]</scope>
</reference>
<keyword evidence="10" id="KW-1185">Reference proteome</keyword>
<dbReference type="InterPro" id="IPR036412">
    <property type="entry name" value="HAD-like_sf"/>
</dbReference>
<proteinExistence type="inferred from homology"/>
<dbReference type="Gene3D" id="3.40.50.1000">
    <property type="entry name" value="HAD superfamily/HAD-like"/>
    <property type="match status" value="1"/>
</dbReference>
<dbReference type="Pfam" id="PF13419">
    <property type="entry name" value="HAD_2"/>
    <property type="match status" value="1"/>
</dbReference>
<dbReference type="FunFam" id="1.10.150.240:FF:000001">
    <property type="entry name" value="Haloacid dehalogenase-like hydrolase domain"/>
    <property type="match status" value="1"/>
</dbReference>
<dbReference type="NCBIfam" id="TIGR01509">
    <property type="entry name" value="HAD-SF-IA-v3"/>
    <property type="match status" value="1"/>
</dbReference>
<dbReference type="FunFam" id="3.40.50.1000:FF:000055">
    <property type="entry name" value="Haloacid dehalogenase-like hydrolase family protein"/>
    <property type="match status" value="1"/>
</dbReference>
<dbReference type="GO" id="GO:0046872">
    <property type="term" value="F:metal ion binding"/>
    <property type="evidence" value="ECO:0007669"/>
    <property type="project" value="UniProtKB-KW"/>
</dbReference>
<evidence type="ECO:0000256" key="7">
    <source>
        <dbReference type="ARBA" id="ARBA00066578"/>
    </source>
</evidence>
<name>A0A653CN78_CALMS</name>
<evidence type="ECO:0000256" key="3">
    <source>
        <dbReference type="ARBA" id="ARBA00022723"/>
    </source>
</evidence>
<dbReference type="SFLD" id="SFLDS00003">
    <property type="entry name" value="Haloacid_Dehalogenase"/>
    <property type="match status" value="1"/>
</dbReference>
<evidence type="ECO:0000256" key="1">
    <source>
        <dbReference type="ARBA" id="ARBA00001946"/>
    </source>
</evidence>
<dbReference type="InterPro" id="IPR006439">
    <property type="entry name" value="HAD-SF_hydro_IA"/>
</dbReference>
<comment type="catalytic activity">
    <reaction evidence="6">
        <text>psi-UMP + H2O = pseudouridine + phosphate</text>
        <dbReference type="Rhea" id="RHEA:10944"/>
        <dbReference type="ChEBI" id="CHEBI:15377"/>
        <dbReference type="ChEBI" id="CHEBI:17802"/>
        <dbReference type="ChEBI" id="CHEBI:43474"/>
        <dbReference type="ChEBI" id="CHEBI:58380"/>
        <dbReference type="EC" id="3.1.3.96"/>
    </reaction>
</comment>